<dbReference type="RefSeq" id="WP_386417732.1">
    <property type="nucleotide sequence ID" value="NZ_JBHSZO010000042.1"/>
</dbReference>
<dbReference type="Gene3D" id="3.40.30.10">
    <property type="entry name" value="Glutaredoxin"/>
    <property type="match status" value="1"/>
</dbReference>
<dbReference type="InterPro" id="IPR013766">
    <property type="entry name" value="Thioredoxin_domain"/>
</dbReference>
<evidence type="ECO:0000313" key="6">
    <source>
        <dbReference type="Proteomes" id="UP001596413"/>
    </source>
</evidence>
<dbReference type="CDD" id="cd02956">
    <property type="entry name" value="ybbN"/>
    <property type="match status" value="1"/>
</dbReference>
<proteinExistence type="inferred from homology"/>
<sequence>MQPRNMSMSGAVDLAAVKAAAEAKEKAEQARSERERRQAAGGAAPSVPLVVDVDEATFQEEVMQRSTEVPVVIDFWAEWCQPCKQLSPVLERLAEEYDGKFVLAKVDVDANQMIFQAFSQQLGIQGIPAIVAIVAGQPVPLFTGVTPEAQIRQVLDELITVAEQQFGITGLPAGAGAGEPGDEGAEEPAGPHDGPLAAAAEALDRGELEGAILAYESVLANAPANTEAQLGLAQARLLHRIEGLDAQAVRKAAADDPSDIEAQLRVADLDLAGGHVPDAFSRLVDTVARTAGDEREAVRVRLLALFEVVGGEDPRVAKARGALSRVLF</sequence>
<dbReference type="Pfam" id="PF14561">
    <property type="entry name" value="TPR_20"/>
    <property type="match status" value="1"/>
</dbReference>
<evidence type="ECO:0000256" key="3">
    <source>
        <dbReference type="SAM" id="MobiDB-lite"/>
    </source>
</evidence>
<dbReference type="SUPFAM" id="SSF52833">
    <property type="entry name" value="Thioredoxin-like"/>
    <property type="match status" value="1"/>
</dbReference>
<gene>
    <name evidence="5" type="ORF">ACFQLX_21950</name>
</gene>
<feature type="region of interest" description="Disordered" evidence="3">
    <location>
        <begin position="23"/>
        <end position="43"/>
    </location>
</feature>
<accession>A0ABW2GP00</accession>
<evidence type="ECO:0000256" key="1">
    <source>
        <dbReference type="ARBA" id="ARBA00008987"/>
    </source>
</evidence>
<feature type="domain" description="Thioredoxin" evidence="4">
    <location>
        <begin position="38"/>
        <end position="160"/>
    </location>
</feature>
<dbReference type="Pfam" id="PF00085">
    <property type="entry name" value="Thioredoxin"/>
    <property type="match status" value="1"/>
</dbReference>
<dbReference type="Gene3D" id="1.25.40.10">
    <property type="entry name" value="Tetratricopeptide repeat domain"/>
    <property type="match status" value="1"/>
</dbReference>
<dbReference type="SUPFAM" id="SSF48452">
    <property type="entry name" value="TPR-like"/>
    <property type="match status" value="1"/>
</dbReference>
<feature type="compositionally biased region" description="Basic and acidic residues" evidence="3">
    <location>
        <begin position="23"/>
        <end position="38"/>
    </location>
</feature>
<name>A0ABW2GP00_9ACTN</name>
<dbReference type="Proteomes" id="UP001596413">
    <property type="component" value="Unassembled WGS sequence"/>
</dbReference>
<dbReference type="InterPro" id="IPR036249">
    <property type="entry name" value="Thioredoxin-like_sf"/>
</dbReference>
<evidence type="ECO:0000256" key="2">
    <source>
        <dbReference type="ARBA" id="ARBA00023284"/>
    </source>
</evidence>
<reference evidence="6" key="1">
    <citation type="journal article" date="2019" name="Int. J. Syst. Evol. Microbiol.">
        <title>The Global Catalogue of Microorganisms (GCM) 10K type strain sequencing project: providing services to taxonomists for standard genome sequencing and annotation.</title>
        <authorList>
            <consortium name="The Broad Institute Genomics Platform"/>
            <consortium name="The Broad Institute Genome Sequencing Center for Infectious Disease"/>
            <person name="Wu L."/>
            <person name="Ma J."/>
        </authorList>
    </citation>
    <scope>NUCLEOTIDE SEQUENCE [LARGE SCALE GENOMIC DNA]</scope>
    <source>
        <strain evidence="6">CGMCC 1.13681</strain>
    </source>
</reference>
<keyword evidence="2" id="KW-0676">Redox-active center</keyword>
<dbReference type="InterPro" id="IPR011990">
    <property type="entry name" value="TPR-like_helical_dom_sf"/>
</dbReference>
<dbReference type="EMBL" id="JBHSZO010000042">
    <property type="protein sequence ID" value="MFC7220799.1"/>
    <property type="molecule type" value="Genomic_DNA"/>
</dbReference>
<dbReference type="PANTHER" id="PTHR45663:SF11">
    <property type="entry name" value="GEO12009P1"/>
    <property type="match status" value="1"/>
</dbReference>
<comment type="caution">
    <text evidence="5">The sequence shown here is derived from an EMBL/GenBank/DDBJ whole genome shotgun (WGS) entry which is preliminary data.</text>
</comment>
<dbReference type="PANTHER" id="PTHR45663">
    <property type="entry name" value="GEO12009P1"/>
    <property type="match status" value="1"/>
</dbReference>
<organism evidence="5 6">
    <name type="scientific">Streptomyces polyrhachis</name>
    <dbReference type="NCBI Taxonomy" id="1282885"/>
    <lineage>
        <taxon>Bacteria</taxon>
        <taxon>Bacillati</taxon>
        <taxon>Actinomycetota</taxon>
        <taxon>Actinomycetes</taxon>
        <taxon>Kitasatosporales</taxon>
        <taxon>Streptomycetaceae</taxon>
        <taxon>Streptomyces</taxon>
    </lineage>
</organism>
<dbReference type="PROSITE" id="PS51352">
    <property type="entry name" value="THIOREDOXIN_2"/>
    <property type="match status" value="1"/>
</dbReference>
<feature type="region of interest" description="Disordered" evidence="3">
    <location>
        <begin position="171"/>
        <end position="195"/>
    </location>
</feature>
<protein>
    <submittedName>
        <fullName evidence="5">Tetratricopeptide repeat protein</fullName>
    </submittedName>
</protein>
<evidence type="ECO:0000259" key="4">
    <source>
        <dbReference type="PROSITE" id="PS51352"/>
    </source>
</evidence>
<comment type="similarity">
    <text evidence="1">Belongs to the thioredoxin family.</text>
</comment>
<keyword evidence="6" id="KW-1185">Reference proteome</keyword>
<evidence type="ECO:0000313" key="5">
    <source>
        <dbReference type="EMBL" id="MFC7220799.1"/>
    </source>
</evidence>